<organism evidence="3">
    <name type="scientific">Pandoravirus quercus</name>
    <dbReference type="NCBI Taxonomy" id="2107709"/>
    <lineage>
        <taxon>Viruses</taxon>
        <taxon>Pandoravirus</taxon>
    </lineage>
</organism>
<sequence length="550" mass="60466">MSRGRTRDGRRRRGSARRGLSYAIQEPVFYDPRLPSPFEDLPDEIVVAIVVAMGHDVATVARWALTCRRHHALAMDAVVWRHLCNVCFGPALHRRFLDVGKDWRWLYEAQARVGGGDRAGPQTGAVFIVVDDTPWVYWGDLVDGSPHGYGMALPIPRRRTRCPVRIPDDGVVCQAQGRYEGYWRHGRRHGYGTGVADIAYGGATYDGHWKADKYHGHGVCVWPGVHVYEGAWEAGAKCGHGSMVYPDGDRYEGDWQADQPHGHGVYTWTNGTFYEGTWEKGLRHGHGVCVDADGDRYEGDWVRDEIQGFGTVVYADGDRYEGDWSDGRRHGYGLCTVARGEQVHRYDGQWQCGALHGYGEDVGPDATYRGLHHCGKRHGYGVMVFSDGAVYEGQWADDMPMGYGTLRCPTGYLYRGWWARGLMCGQGVCRWADGSEYAGAFENDKPHGAGVYVRHDGERCTTTEDAAGAMHALVTRPDGFRYEGGWDPSLGSSGQGTCTYADGSCIVGAWSGAVALGGEITSHRTVGAPCAVGSPCEACVVMAKRPLPKS</sequence>
<dbReference type="InterPro" id="IPR001810">
    <property type="entry name" value="F-box_dom"/>
</dbReference>
<evidence type="ECO:0000259" key="2">
    <source>
        <dbReference type="Pfam" id="PF12937"/>
    </source>
</evidence>
<dbReference type="Proteomes" id="UP000248852">
    <property type="component" value="Segment"/>
</dbReference>
<dbReference type="Gene3D" id="1.20.1280.50">
    <property type="match status" value="1"/>
</dbReference>
<dbReference type="SUPFAM" id="SSF82185">
    <property type="entry name" value="Histone H3 K4-specific methyltransferase SET7/9 N-terminal domain"/>
    <property type="match status" value="2"/>
</dbReference>
<reference evidence="3" key="1">
    <citation type="journal article" date="2018" name="Nat. Commun.">
        <title>Diversity and evolution of the emerging Pandoraviridae family.</title>
        <authorList>
            <person name="Legendre M."/>
            <person name="Fabre E."/>
            <person name="Poirot O."/>
            <person name="Jeudy S."/>
            <person name="Lartigue A."/>
            <person name="Alempic J.M."/>
            <person name="Beucher L."/>
            <person name="Philippe N."/>
            <person name="Bertaux L."/>
            <person name="Christo-Foroux E."/>
            <person name="Labadie K."/>
            <person name="Coute Y."/>
            <person name="Abergel C."/>
            <person name="Claverie J.M."/>
        </authorList>
    </citation>
    <scope>NUCLEOTIDE SEQUENCE [LARGE SCALE GENOMIC DNA]</scope>
    <source>
        <strain evidence="3">Quercus</strain>
    </source>
</reference>
<evidence type="ECO:0000256" key="1">
    <source>
        <dbReference type="ARBA" id="ARBA00022737"/>
    </source>
</evidence>
<dbReference type="SMART" id="SM00698">
    <property type="entry name" value="MORN"/>
    <property type="match status" value="12"/>
</dbReference>
<keyword evidence="1" id="KW-0677">Repeat</keyword>
<dbReference type="PANTHER" id="PTHR23084:SF263">
    <property type="entry name" value="MORN REPEAT-CONTAINING PROTEIN 1"/>
    <property type="match status" value="1"/>
</dbReference>
<name>A0A2U7UAD0_9VIRU</name>
<dbReference type="RefSeq" id="YP_009483676.1">
    <property type="nucleotide sequence ID" value="NC_037667.1"/>
</dbReference>
<dbReference type="PANTHER" id="PTHR23084">
    <property type="entry name" value="PHOSPHATIDYLINOSITOL-4-PHOSPHATE 5-KINASE RELATED"/>
    <property type="match status" value="1"/>
</dbReference>
<dbReference type="Pfam" id="PF12937">
    <property type="entry name" value="F-box-like"/>
    <property type="match status" value="1"/>
</dbReference>
<dbReference type="EMBL" id="MG011689">
    <property type="protein sequence ID" value="AVK75407.1"/>
    <property type="molecule type" value="Genomic_DNA"/>
</dbReference>
<dbReference type="Gene3D" id="2.20.110.10">
    <property type="entry name" value="Histone H3 K4-specific methyltransferase SET7/9 N-terminal domain"/>
    <property type="match status" value="5"/>
</dbReference>
<dbReference type="GeneID" id="36844548"/>
<proteinExistence type="predicted"/>
<feature type="domain" description="F-box" evidence="2">
    <location>
        <begin position="38"/>
        <end position="85"/>
    </location>
</feature>
<dbReference type="FunFam" id="2.20.110.10:FF:000002">
    <property type="entry name" value="Phosphatidylinositol 4-phosphate 5-kinase 8"/>
    <property type="match status" value="1"/>
</dbReference>
<accession>A0A2U7UAD0</accession>
<dbReference type="KEGG" id="vg:36844548"/>
<evidence type="ECO:0000313" key="3">
    <source>
        <dbReference type="EMBL" id="AVK75407.1"/>
    </source>
</evidence>
<dbReference type="InterPro" id="IPR003409">
    <property type="entry name" value="MORN"/>
</dbReference>
<dbReference type="InterPro" id="IPR036047">
    <property type="entry name" value="F-box-like_dom_sf"/>
</dbReference>
<protein>
    <submittedName>
        <fullName evidence="3">Morn repeat domain containing protein</fullName>
    </submittedName>
</protein>
<gene>
    <name evidence="3" type="ORF">pqer_cds_985</name>
</gene>
<dbReference type="SUPFAM" id="SSF81383">
    <property type="entry name" value="F-box domain"/>
    <property type="match status" value="1"/>
</dbReference>
<dbReference type="Pfam" id="PF02493">
    <property type="entry name" value="MORN"/>
    <property type="match status" value="13"/>
</dbReference>